<evidence type="ECO:0000313" key="2">
    <source>
        <dbReference type="EMBL" id="SQI59817.1"/>
    </source>
</evidence>
<proteinExistence type="predicted"/>
<keyword evidence="1" id="KW-0732">Signal</keyword>
<feature type="signal peptide" evidence="1">
    <location>
        <begin position="1"/>
        <end position="21"/>
    </location>
</feature>
<evidence type="ECO:0000256" key="1">
    <source>
        <dbReference type="SAM" id="SignalP"/>
    </source>
</evidence>
<sequence length="141" mass="16263">MKKPLIILLSLFLVACGLIIAETPEEALEKFDSKENTFKITKVLNTASYNEKQGFYVFEAEVENKTKWFVANIVNNDLYWYVKDSIDIGAPNSENEAYSAETDTFTAGISNKAEEKKDNRIIVDIPQNDHYVWIERFKNKK</sequence>
<dbReference type="EMBL" id="LS483476">
    <property type="protein sequence ID" value="SQI59817.1"/>
    <property type="molecule type" value="Genomic_DNA"/>
</dbReference>
<accession>A0A2X4W596</accession>
<evidence type="ECO:0000313" key="3">
    <source>
        <dbReference type="Proteomes" id="UP000249134"/>
    </source>
</evidence>
<feature type="chain" id="PRO_5039232442" description="DUF4352 domain-containing protein" evidence="1">
    <location>
        <begin position="22"/>
        <end position="141"/>
    </location>
</feature>
<evidence type="ECO:0008006" key="4">
    <source>
        <dbReference type="Google" id="ProtNLM"/>
    </source>
</evidence>
<organism evidence="2 3">
    <name type="scientific">Lederbergia lenta</name>
    <name type="common">Bacillus lentus</name>
    <dbReference type="NCBI Taxonomy" id="1467"/>
    <lineage>
        <taxon>Bacteria</taxon>
        <taxon>Bacillati</taxon>
        <taxon>Bacillota</taxon>
        <taxon>Bacilli</taxon>
        <taxon>Bacillales</taxon>
        <taxon>Bacillaceae</taxon>
        <taxon>Lederbergia</taxon>
    </lineage>
</organism>
<gene>
    <name evidence="2" type="ORF">NCTC4824_02484</name>
</gene>
<keyword evidence="3" id="KW-1185">Reference proteome</keyword>
<dbReference type="Proteomes" id="UP000249134">
    <property type="component" value="Chromosome 1"/>
</dbReference>
<protein>
    <recommendedName>
        <fullName evidence="4">DUF4352 domain-containing protein</fullName>
    </recommendedName>
</protein>
<name>A0A2X4W596_LEDLE</name>
<reference evidence="2 3" key="1">
    <citation type="submission" date="2018-06" db="EMBL/GenBank/DDBJ databases">
        <authorList>
            <consortium name="Pathogen Informatics"/>
            <person name="Doyle S."/>
        </authorList>
    </citation>
    <scope>NUCLEOTIDE SEQUENCE [LARGE SCALE GENOMIC DNA]</scope>
    <source>
        <strain evidence="2 3">NCTC4824</strain>
    </source>
</reference>
<dbReference type="PROSITE" id="PS51257">
    <property type="entry name" value="PROKAR_LIPOPROTEIN"/>
    <property type="match status" value="1"/>
</dbReference>
<dbReference type="RefSeq" id="WP_066139193.1">
    <property type="nucleotide sequence ID" value="NZ_CBCSGM010000001.1"/>
</dbReference>
<dbReference type="AlphaFoldDB" id="A0A2X4W596"/>
<dbReference type="KEGG" id="blen:NCTC4824_02484"/>